<sequence length="308" mass="34996">MHTGVVFNIQKCSIHDGPGIRTLVFLKGCPLRCLWCSNPESQKVEPEIASLYKRCIGCRACEKICPQKAISYDNGKMLIDKKLCNNCNLCVDVCCTDSKQVMGKKMTVDEVLTEILKDRPFYKKLGGGVTFSGGEPLMQSNFLLEILKECKDFGINTSIETSGYGSYSVLEEASNYLDTIHFDIKHMNEIKHKELTGVSNKLISDNLIKLNNKLKERKIIVRIPVIPGYNDSEENIRLTAQFCTQLKAIKRMELLPYHNLGEHKYKSINRNYELGEVKAPDENYMKKLMNIAKNILYNKGIECLVLHS</sequence>
<dbReference type="OrthoDB" id="9782387at2"/>
<dbReference type="PROSITE" id="PS51918">
    <property type="entry name" value="RADICAL_SAM"/>
    <property type="match status" value="1"/>
</dbReference>
<dbReference type="GO" id="GO:0016491">
    <property type="term" value="F:oxidoreductase activity"/>
    <property type="evidence" value="ECO:0007669"/>
    <property type="project" value="UniProtKB-KW"/>
</dbReference>
<keyword evidence="8" id="KW-0411">Iron-sulfur</keyword>
<dbReference type="InterPro" id="IPR040074">
    <property type="entry name" value="BssD/PflA/YjjW"/>
</dbReference>
<dbReference type="PROSITE" id="PS51379">
    <property type="entry name" value="4FE4S_FER_2"/>
    <property type="match status" value="2"/>
</dbReference>
<evidence type="ECO:0000313" key="12">
    <source>
        <dbReference type="EMBL" id="AYD40534.1"/>
    </source>
</evidence>
<dbReference type="GO" id="GO:0051539">
    <property type="term" value="F:4 iron, 4 sulfur cluster binding"/>
    <property type="evidence" value="ECO:0007669"/>
    <property type="project" value="UniProtKB-KW"/>
</dbReference>
<dbReference type="PIRSF" id="PIRSF000371">
    <property type="entry name" value="PFL_act_enz"/>
    <property type="match status" value="1"/>
</dbReference>
<evidence type="ECO:0000259" key="11">
    <source>
        <dbReference type="PROSITE" id="PS51918"/>
    </source>
</evidence>
<dbReference type="Gene3D" id="3.30.70.20">
    <property type="match status" value="1"/>
</dbReference>
<evidence type="ECO:0000256" key="4">
    <source>
        <dbReference type="ARBA" id="ARBA00022691"/>
    </source>
</evidence>
<feature type="domain" description="Radical SAM core" evidence="11">
    <location>
        <begin position="15"/>
        <end position="298"/>
    </location>
</feature>
<dbReference type="InterPro" id="IPR017896">
    <property type="entry name" value="4Fe4S_Fe-S-bd"/>
</dbReference>
<dbReference type="SUPFAM" id="SSF102114">
    <property type="entry name" value="Radical SAM enzymes"/>
    <property type="match status" value="1"/>
</dbReference>
<keyword evidence="13" id="KW-1185">Reference proteome</keyword>
<keyword evidence="5" id="KW-0479">Metal-binding</keyword>
<dbReference type="PANTHER" id="PTHR30352">
    <property type="entry name" value="PYRUVATE FORMATE-LYASE-ACTIVATING ENZYME"/>
    <property type="match status" value="1"/>
</dbReference>
<evidence type="ECO:0000256" key="8">
    <source>
        <dbReference type="ARBA" id="ARBA00023014"/>
    </source>
</evidence>
<evidence type="ECO:0000256" key="2">
    <source>
        <dbReference type="ARBA" id="ARBA00009777"/>
    </source>
</evidence>
<dbReference type="InterPro" id="IPR034457">
    <property type="entry name" value="Organic_radical-activating"/>
</dbReference>
<comment type="similarity">
    <text evidence="2">Belongs to the organic radical-activating enzymes family.</text>
</comment>
<dbReference type="SFLD" id="SFLDG01118">
    <property type="entry name" value="activating_enzymes__group_2"/>
    <property type="match status" value="1"/>
</dbReference>
<dbReference type="PANTHER" id="PTHR30352:SF4">
    <property type="entry name" value="PYRUVATE FORMATE-LYASE 2-ACTIVATING ENZYME"/>
    <property type="match status" value="1"/>
</dbReference>
<keyword evidence="7" id="KW-0408">Iron</keyword>
<evidence type="ECO:0000256" key="1">
    <source>
        <dbReference type="ARBA" id="ARBA00001966"/>
    </source>
</evidence>
<dbReference type="SFLD" id="SFLDS00029">
    <property type="entry name" value="Radical_SAM"/>
    <property type="match status" value="1"/>
</dbReference>
<gene>
    <name evidence="12" type="ORF">D4Z93_08335</name>
</gene>
<dbReference type="PROSITE" id="PS01087">
    <property type="entry name" value="RADICAL_ACTIVATING"/>
    <property type="match status" value="1"/>
</dbReference>
<dbReference type="InterPro" id="IPR007197">
    <property type="entry name" value="rSAM"/>
</dbReference>
<dbReference type="GO" id="GO:0046872">
    <property type="term" value="F:metal ion binding"/>
    <property type="evidence" value="ECO:0007669"/>
    <property type="project" value="UniProtKB-KW"/>
</dbReference>
<protein>
    <submittedName>
        <fullName evidence="12">Glycyl-radical enzyme activating protein</fullName>
    </submittedName>
</protein>
<proteinExistence type="inferred from homology"/>
<keyword evidence="4" id="KW-0949">S-adenosyl-L-methionine</keyword>
<dbReference type="KEGG" id="cfer:D4Z93_08335"/>
<evidence type="ECO:0000256" key="9">
    <source>
        <dbReference type="ARBA" id="ARBA00047365"/>
    </source>
</evidence>
<dbReference type="NCBIfam" id="TIGR02494">
    <property type="entry name" value="PFLE_PFLC"/>
    <property type="match status" value="1"/>
</dbReference>
<feature type="domain" description="4Fe-4S ferredoxin-type" evidence="10">
    <location>
        <begin position="76"/>
        <end position="104"/>
    </location>
</feature>
<evidence type="ECO:0000256" key="5">
    <source>
        <dbReference type="ARBA" id="ARBA00022723"/>
    </source>
</evidence>
<dbReference type="InterPro" id="IPR017900">
    <property type="entry name" value="4Fe4S_Fe_S_CS"/>
</dbReference>
<reference evidence="12 13" key="1">
    <citation type="journal article" date="2019" name="Int. J. Syst. Evol. Microbiol.">
        <title>Clostridium fermenticellae sp. nov., isolated from the mud in a fermentation cellar for the production of the Chinese liquor, baijiu.</title>
        <authorList>
            <person name="Xu P.X."/>
            <person name="Chai L.J."/>
            <person name="Qiu T."/>
            <person name="Zhang X.J."/>
            <person name="Lu Z.M."/>
            <person name="Xiao C."/>
            <person name="Wang S.T."/>
            <person name="Shen C.H."/>
            <person name="Shi J.S."/>
            <person name="Xu Z.H."/>
        </authorList>
    </citation>
    <scope>NUCLEOTIDE SEQUENCE [LARGE SCALE GENOMIC DNA]</scope>
    <source>
        <strain evidence="12 13">JN500901</strain>
    </source>
</reference>
<dbReference type="RefSeq" id="WP_119972421.1">
    <property type="nucleotide sequence ID" value="NZ_CP032416.1"/>
</dbReference>
<evidence type="ECO:0000256" key="6">
    <source>
        <dbReference type="ARBA" id="ARBA00023002"/>
    </source>
</evidence>
<organism evidence="12 13">
    <name type="scientific">Clostridium fermenticellae</name>
    <dbReference type="NCBI Taxonomy" id="2068654"/>
    <lineage>
        <taxon>Bacteria</taxon>
        <taxon>Bacillati</taxon>
        <taxon>Bacillota</taxon>
        <taxon>Clostridia</taxon>
        <taxon>Eubacteriales</taxon>
        <taxon>Clostridiaceae</taxon>
        <taxon>Clostridium</taxon>
    </lineage>
</organism>
<evidence type="ECO:0000256" key="7">
    <source>
        <dbReference type="ARBA" id="ARBA00023004"/>
    </source>
</evidence>
<dbReference type="Gene3D" id="3.20.20.70">
    <property type="entry name" value="Aldolase class I"/>
    <property type="match status" value="1"/>
</dbReference>
<name>A0A386H4H4_9CLOT</name>
<dbReference type="PROSITE" id="PS00198">
    <property type="entry name" value="4FE4S_FER_1"/>
    <property type="match status" value="1"/>
</dbReference>
<feature type="domain" description="4Fe-4S ferredoxin-type" evidence="10">
    <location>
        <begin position="44"/>
        <end position="75"/>
    </location>
</feature>
<dbReference type="Pfam" id="PF00037">
    <property type="entry name" value="Fer4"/>
    <property type="match status" value="1"/>
</dbReference>
<dbReference type="InterPro" id="IPR012839">
    <property type="entry name" value="Organic_radical_activase"/>
</dbReference>
<dbReference type="AlphaFoldDB" id="A0A386H4H4"/>
<accession>A0A386H4H4</accession>
<dbReference type="Pfam" id="PF04055">
    <property type="entry name" value="Radical_SAM"/>
    <property type="match status" value="1"/>
</dbReference>
<comment type="catalytic activity">
    <reaction evidence="9">
        <text>glycyl-[protein] + reduced [flavodoxin] + S-adenosyl-L-methionine = glycin-2-yl radical-[protein] + semiquinone [flavodoxin] + 5'-deoxyadenosine + L-methionine + H(+)</text>
        <dbReference type="Rhea" id="RHEA:61976"/>
        <dbReference type="Rhea" id="RHEA-COMP:10622"/>
        <dbReference type="Rhea" id="RHEA-COMP:14480"/>
        <dbReference type="Rhea" id="RHEA-COMP:15993"/>
        <dbReference type="Rhea" id="RHEA-COMP:15994"/>
        <dbReference type="ChEBI" id="CHEBI:15378"/>
        <dbReference type="ChEBI" id="CHEBI:17319"/>
        <dbReference type="ChEBI" id="CHEBI:29947"/>
        <dbReference type="ChEBI" id="CHEBI:32722"/>
        <dbReference type="ChEBI" id="CHEBI:57618"/>
        <dbReference type="ChEBI" id="CHEBI:57844"/>
        <dbReference type="ChEBI" id="CHEBI:59789"/>
        <dbReference type="ChEBI" id="CHEBI:140311"/>
    </reaction>
</comment>
<dbReference type="Proteomes" id="UP000266301">
    <property type="component" value="Chromosome"/>
</dbReference>
<keyword evidence="6" id="KW-0560">Oxidoreductase</keyword>
<dbReference type="EMBL" id="CP032416">
    <property type="protein sequence ID" value="AYD40534.1"/>
    <property type="molecule type" value="Genomic_DNA"/>
</dbReference>
<dbReference type="InterPro" id="IPR013785">
    <property type="entry name" value="Aldolase_TIM"/>
</dbReference>
<dbReference type="SUPFAM" id="SSF54862">
    <property type="entry name" value="4Fe-4S ferredoxins"/>
    <property type="match status" value="1"/>
</dbReference>
<dbReference type="InterPro" id="IPR001989">
    <property type="entry name" value="Radical_activat_CS"/>
</dbReference>
<evidence type="ECO:0000313" key="13">
    <source>
        <dbReference type="Proteomes" id="UP000266301"/>
    </source>
</evidence>
<comment type="cofactor">
    <cofactor evidence="1">
        <name>[4Fe-4S] cluster</name>
        <dbReference type="ChEBI" id="CHEBI:49883"/>
    </cofactor>
</comment>
<dbReference type="InterPro" id="IPR058240">
    <property type="entry name" value="rSAM_sf"/>
</dbReference>
<dbReference type="SFLD" id="SFLDG01066">
    <property type="entry name" value="organic_radical-activating_enz"/>
    <property type="match status" value="1"/>
</dbReference>
<keyword evidence="3" id="KW-0004">4Fe-4S</keyword>
<evidence type="ECO:0000256" key="3">
    <source>
        <dbReference type="ARBA" id="ARBA00022485"/>
    </source>
</evidence>
<evidence type="ECO:0000259" key="10">
    <source>
        <dbReference type="PROSITE" id="PS51379"/>
    </source>
</evidence>